<sequence>MAAASTAFKKLIGNFGPVLRRCFPSVQVQVSRNAHFKFVEDTPDPNLGDNSFFSLIILIEMYNREKNLVQSIADALDYTLAQDPSAIIFGEDVAFGGVFRCTVGLEEKYGKQRIFNTPICEQGIVAFGIGAAAVGTTAIAEIQFADYIFPAFDQLVNEGAKFRYRSGNEFDCGRLTVRAPCGAVGHGALYHSQSVEAFFSHSPGLKIVVPRGPIQAKGLLRSCIQDDNPCLFFEPKVLYRSAIEQVPVDDYLVPLSQADVVREGSDVTMIGYGTQLHVLKEVAEMAQEQLQVSCEVIDLQTVLPWDEDTVYKSVIKTGKCLVSHEAPITSGFGAELAASIQSECFLHLEAPVVRVCGPDTPFPHVYEQFIIPDKWRCLDALKKLVDY</sequence>
<evidence type="ECO:0000256" key="6">
    <source>
        <dbReference type="ARBA" id="ARBA00023128"/>
    </source>
</evidence>
<evidence type="ECO:0000256" key="1">
    <source>
        <dbReference type="ARBA" id="ARBA00001964"/>
    </source>
</evidence>
<evidence type="ECO:0000256" key="8">
    <source>
        <dbReference type="ARBA" id="ARBA00057409"/>
    </source>
</evidence>
<name>A0A7J7JQH3_BUGNE</name>
<proteinExistence type="predicted"/>
<keyword evidence="14" id="KW-1185">Reference proteome</keyword>
<comment type="caution">
    <text evidence="13">The sequence shown here is derived from an EMBL/GenBank/DDBJ whole genome shotgun (WGS) entry which is preliminary data.</text>
</comment>
<organism evidence="13 14">
    <name type="scientific">Bugula neritina</name>
    <name type="common">Brown bryozoan</name>
    <name type="synonym">Sertularia neritina</name>
    <dbReference type="NCBI Taxonomy" id="10212"/>
    <lineage>
        <taxon>Eukaryota</taxon>
        <taxon>Metazoa</taxon>
        <taxon>Spiralia</taxon>
        <taxon>Lophotrochozoa</taxon>
        <taxon>Bryozoa</taxon>
        <taxon>Gymnolaemata</taxon>
        <taxon>Cheilostomatida</taxon>
        <taxon>Flustrina</taxon>
        <taxon>Buguloidea</taxon>
        <taxon>Bugulidae</taxon>
        <taxon>Bugula</taxon>
    </lineage>
</organism>
<dbReference type="EMBL" id="VXIV02001934">
    <property type="protein sequence ID" value="KAF6028600.1"/>
    <property type="molecule type" value="Genomic_DNA"/>
</dbReference>
<dbReference type="Gene3D" id="3.40.50.920">
    <property type="match status" value="1"/>
</dbReference>
<dbReference type="Pfam" id="PF02779">
    <property type="entry name" value="Transket_pyr"/>
    <property type="match status" value="1"/>
</dbReference>
<dbReference type="GO" id="GO:0009083">
    <property type="term" value="P:branched-chain amino acid catabolic process"/>
    <property type="evidence" value="ECO:0007669"/>
    <property type="project" value="TreeGrafter"/>
</dbReference>
<feature type="domain" description="Transketolase-like pyrimidine-binding" evidence="12">
    <location>
        <begin position="66"/>
        <end position="241"/>
    </location>
</feature>
<reference evidence="13" key="1">
    <citation type="submission" date="2020-06" db="EMBL/GenBank/DDBJ databases">
        <title>Draft genome of Bugula neritina, a colonial animal packing powerful symbionts and potential medicines.</title>
        <authorList>
            <person name="Rayko M."/>
        </authorList>
    </citation>
    <scope>NUCLEOTIDE SEQUENCE [LARGE SCALE GENOMIC DNA]</scope>
    <source>
        <strain evidence="13">Kwan_BN1</strain>
    </source>
</reference>
<comment type="subunit">
    <text evidence="9">Heterotetramer of 2 alpha/BCKDHA and 2 beta chains/BCKDHB that forms the branched-chain alpha-keto acid decarboxylase (E1) component of the BCKD complex. The branched-chain alpha-ketoacid dehydrogenase is a large complex composed of three major building blocks E1, E2 and E3. It is organized around E2, a 24-meric cubic core composed of DBT, to which are associated 6 to 12 copies of E1, and approximately 6 copies of the dehydrogenase E3, a DLD dimer.</text>
</comment>
<comment type="function">
    <text evidence="8">Together with BCKDHA forms the heterotetrameric E1 subunit of the mitochondrial branched-chain alpha-ketoacid dehydrogenase (BCKD) complex. The BCKD complex catalyzes the multi-step oxidative decarboxylation of alpha-ketoacids derived from the branched-chain amino-acids valine, leucine and isoleucine producing CO2 and acyl-CoA which is subsequently utilized to produce energy. The E1 subunit catalyzes the first step with the decarboxylation of the alpha-ketoacid forming an enzyme-product intermediate. A reductive acylation mediated by the lipoylamide cofactor of E2 extracts the acyl group from the E1 active site for the next step of the reaction.</text>
</comment>
<evidence type="ECO:0000313" key="13">
    <source>
        <dbReference type="EMBL" id="KAF6028600.1"/>
    </source>
</evidence>
<dbReference type="InterPro" id="IPR005475">
    <property type="entry name" value="Transketolase-like_Pyr-bd"/>
</dbReference>
<protein>
    <recommendedName>
        <fullName evidence="10">2-oxoisovalerate dehydrogenase subunit beta, mitochondrial</fullName>
        <ecNumber evidence="3">1.2.4.4</ecNumber>
    </recommendedName>
    <alternativeName>
        <fullName evidence="11">Branched-chain alpha-keto acid dehydrogenase E1 component beta chain</fullName>
    </alternativeName>
</protein>
<dbReference type="SMART" id="SM00861">
    <property type="entry name" value="Transket_pyr"/>
    <property type="match status" value="1"/>
</dbReference>
<dbReference type="FunFam" id="3.40.50.920:FF:000004">
    <property type="entry name" value="2-oxoisovalerate dehydrogenase subunit beta 1, mitochondrial"/>
    <property type="match status" value="1"/>
</dbReference>
<dbReference type="FunFam" id="3.40.50.970:FF:000001">
    <property type="entry name" value="Pyruvate dehydrogenase E1 beta subunit"/>
    <property type="match status" value="1"/>
</dbReference>
<keyword evidence="4" id="KW-0809">Transit peptide</keyword>
<evidence type="ECO:0000259" key="12">
    <source>
        <dbReference type="SMART" id="SM00861"/>
    </source>
</evidence>
<dbReference type="GO" id="GO:0005759">
    <property type="term" value="C:mitochondrial matrix"/>
    <property type="evidence" value="ECO:0007669"/>
    <property type="project" value="UniProtKB-SubCell"/>
</dbReference>
<evidence type="ECO:0000256" key="4">
    <source>
        <dbReference type="ARBA" id="ARBA00022946"/>
    </source>
</evidence>
<evidence type="ECO:0000256" key="11">
    <source>
        <dbReference type="ARBA" id="ARBA00082400"/>
    </source>
</evidence>
<dbReference type="GO" id="GO:0007584">
    <property type="term" value="P:response to nutrient"/>
    <property type="evidence" value="ECO:0007669"/>
    <property type="project" value="TreeGrafter"/>
</dbReference>
<dbReference type="EC" id="1.2.4.4" evidence="3"/>
<keyword evidence="5" id="KW-0560">Oxidoreductase</keyword>
<dbReference type="SUPFAM" id="SSF52922">
    <property type="entry name" value="TK C-terminal domain-like"/>
    <property type="match status" value="1"/>
</dbReference>
<dbReference type="Gene3D" id="3.40.50.970">
    <property type="match status" value="1"/>
</dbReference>
<dbReference type="Proteomes" id="UP000593567">
    <property type="component" value="Unassembled WGS sequence"/>
</dbReference>
<evidence type="ECO:0000256" key="7">
    <source>
        <dbReference type="ARBA" id="ARBA00051764"/>
    </source>
</evidence>
<comment type="catalytic activity">
    <reaction evidence="7">
        <text>N(6)-[(R)-lipoyl]-L-lysyl-[protein] + 3-methyl-2-oxobutanoate + H(+) = N(6)-[(R)-S(8)-2-methylpropanoyldihydrolipoyl]-L-lysyl-[protein] + CO2</text>
        <dbReference type="Rhea" id="RHEA:13457"/>
        <dbReference type="Rhea" id="RHEA-COMP:10474"/>
        <dbReference type="Rhea" id="RHEA-COMP:10497"/>
        <dbReference type="ChEBI" id="CHEBI:11851"/>
        <dbReference type="ChEBI" id="CHEBI:15378"/>
        <dbReference type="ChEBI" id="CHEBI:16526"/>
        <dbReference type="ChEBI" id="CHEBI:83099"/>
        <dbReference type="ChEBI" id="CHEBI:83142"/>
        <dbReference type="EC" id="1.2.4.4"/>
    </reaction>
    <physiologicalReaction direction="left-to-right" evidence="7">
        <dbReference type="Rhea" id="RHEA:13458"/>
    </physiologicalReaction>
</comment>
<evidence type="ECO:0000256" key="3">
    <source>
        <dbReference type="ARBA" id="ARBA00012277"/>
    </source>
</evidence>
<evidence type="ECO:0000256" key="2">
    <source>
        <dbReference type="ARBA" id="ARBA00004305"/>
    </source>
</evidence>
<dbReference type="SUPFAM" id="SSF52518">
    <property type="entry name" value="Thiamin diphosphate-binding fold (THDP-binding)"/>
    <property type="match status" value="1"/>
</dbReference>
<evidence type="ECO:0000256" key="9">
    <source>
        <dbReference type="ARBA" id="ARBA00063295"/>
    </source>
</evidence>
<dbReference type="PANTHER" id="PTHR42980">
    <property type="entry name" value="2-OXOISOVALERATE DEHYDROGENASE SUBUNIT BETA-RELATED"/>
    <property type="match status" value="1"/>
</dbReference>
<dbReference type="GO" id="GO:0003863">
    <property type="term" value="F:branched-chain 2-oxo acid dehydrogenase activity"/>
    <property type="evidence" value="ECO:0007669"/>
    <property type="project" value="UniProtKB-EC"/>
</dbReference>
<accession>A0A7J7JQH3</accession>
<comment type="cofactor">
    <cofactor evidence="1">
        <name>thiamine diphosphate</name>
        <dbReference type="ChEBI" id="CHEBI:58937"/>
    </cofactor>
</comment>
<dbReference type="InterPro" id="IPR009014">
    <property type="entry name" value="Transketo_C/PFOR_II"/>
</dbReference>
<dbReference type="InterPro" id="IPR033248">
    <property type="entry name" value="Transketolase_C"/>
</dbReference>
<dbReference type="OrthoDB" id="878at2759"/>
<dbReference type="InterPro" id="IPR029061">
    <property type="entry name" value="THDP-binding"/>
</dbReference>
<dbReference type="PANTHER" id="PTHR42980:SF1">
    <property type="entry name" value="2-OXOISOVALERATE DEHYDROGENASE SUBUNIT BETA, MITOCHONDRIAL"/>
    <property type="match status" value="1"/>
</dbReference>
<dbReference type="AlphaFoldDB" id="A0A7J7JQH3"/>
<gene>
    <name evidence="13" type="ORF">EB796_013096</name>
</gene>
<evidence type="ECO:0000256" key="10">
    <source>
        <dbReference type="ARBA" id="ARBA00071568"/>
    </source>
</evidence>
<evidence type="ECO:0000256" key="5">
    <source>
        <dbReference type="ARBA" id="ARBA00023002"/>
    </source>
</evidence>
<dbReference type="CDD" id="cd07036">
    <property type="entry name" value="TPP_PYR_E1-PDHc-beta_like"/>
    <property type="match status" value="1"/>
</dbReference>
<evidence type="ECO:0000313" key="14">
    <source>
        <dbReference type="Proteomes" id="UP000593567"/>
    </source>
</evidence>
<comment type="subcellular location">
    <subcellularLocation>
        <location evidence="2">Mitochondrion matrix</location>
    </subcellularLocation>
</comment>
<keyword evidence="6" id="KW-0496">Mitochondrion</keyword>
<dbReference type="Pfam" id="PF02780">
    <property type="entry name" value="Transketolase_C"/>
    <property type="match status" value="1"/>
</dbReference>